<dbReference type="AlphaFoldDB" id="A0A7J6W2I9"/>
<dbReference type="GO" id="GO:0005634">
    <property type="term" value="C:nucleus"/>
    <property type="evidence" value="ECO:0007669"/>
    <property type="project" value="InterPro"/>
</dbReference>
<dbReference type="Proteomes" id="UP000554482">
    <property type="component" value="Unassembled WGS sequence"/>
</dbReference>
<dbReference type="Pfam" id="PF03791">
    <property type="entry name" value="KNOX2"/>
    <property type="match status" value="1"/>
</dbReference>
<accession>A0A7J6W2I9</accession>
<dbReference type="GO" id="GO:0003677">
    <property type="term" value="F:DNA binding"/>
    <property type="evidence" value="ECO:0007669"/>
    <property type="project" value="InterPro"/>
</dbReference>
<dbReference type="EMBL" id="JABWDY010022647">
    <property type="protein sequence ID" value="KAF5191589.1"/>
    <property type="molecule type" value="Genomic_DNA"/>
</dbReference>
<reference evidence="2 3" key="1">
    <citation type="submission" date="2020-06" db="EMBL/GenBank/DDBJ databases">
        <title>Transcriptomic and genomic resources for Thalictrum thalictroides and T. hernandezii: Facilitating candidate gene discovery in an emerging model plant lineage.</title>
        <authorList>
            <person name="Arias T."/>
            <person name="Riano-Pachon D.M."/>
            <person name="Di Stilio V.S."/>
        </authorList>
    </citation>
    <scope>NUCLEOTIDE SEQUENCE [LARGE SCALE GENOMIC DNA]</scope>
    <source>
        <strain evidence="3">cv. WT478/WT964</strain>
        <tissue evidence="2">Leaves</tissue>
    </source>
</reference>
<name>A0A7J6W2I9_THATH</name>
<organism evidence="2 3">
    <name type="scientific">Thalictrum thalictroides</name>
    <name type="common">Rue-anemone</name>
    <name type="synonym">Anemone thalictroides</name>
    <dbReference type="NCBI Taxonomy" id="46969"/>
    <lineage>
        <taxon>Eukaryota</taxon>
        <taxon>Viridiplantae</taxon>
        <taxon>Streptophyta</taxon>
        <taxon>Embryophyta</taxon>
        <taxon>Tracheophyta</taxon>
        <taxon>Spermatophyta</taxon>
        <taxon>Magnoliopsida</taxon>
        <taxon>Ranunculales</taxon>
        <taxon>Ranunculaceae</taxon>
        <taxon>Thalictroideae</taxon>
        <taxon>Thalictrum</taxon>
    </lineage>
</organism>
<dbReference type="InterPro" id="IPR005541">
    <property type="entry name" value="KNOX2"/>
</dbReference>
<dbReference type="OrthoDB" id="1704693at2759"/>
<keyword evidence="3" id="KW-1185">Reference proteome</keyword>
<comment type="caution">
    <text evidence="2">The sequence shown here is derived from an EMBL/GenBank/DDBJ whole genome shotgun (WGS) entry which is preliminary data.</text>
</comment>
<dbReference type="PANTHER" id="PTHR48452:SF1">
    <property type="entry name" value="FUSED COMPOUND LEAF 1"/>
    <property type="match status" value="1"/>
</dbReference>
<dbReference type="PANTHER" id="PTHR48452">
    <property type="entry name" value="FUSED COMPOUND LEAF 1"/>
    <property type="match status" value="1"/>
</dbReference>
<evidence type="ECO:0000313" key="2">
    <source>
        <dbReference type="EMBL" id="KAF5191589.1"/>
    </source>
</evidence>
<feature type="domain" description="KNOX2" evidence="1">
    <location>
        <begin position="24"/>
        <end position="75"/>
    </location>
</feature>
<sequence>MSLLGDLEEADQNVVNEGHKKADTITSVAELPDLDHFMEAYCRVLGEFKEAMKKPLYGTAAFINDMHSQLKELTTTYSSYTTTPNSPGPEED</sequence>
<evidence type="ECO:0000259" key="1">
    <source>
        <dbReference type="SMART" id="SM01256"/>
    </source>
</evidence>
<evidence type="ECO:0000313" key="3">
    <source>
        <dbReference type="Proteomes" id="UP000554482"/>
    </source>
</evidence>
<proteinExistence type="predicted"/>
<gene>
    <name evidence="2" type="ORF">FRX31_018823</name>
</gene>
<dbReference type="SMART" id="SM01256">
    <property type="entry name" value="KNOX2"/>
    <property type="match status" value="1"/>
</dbReference>
<protein>
    <recommendedName>
        <fullName evidence="1">KNOX2 domain-containing protein</fullName>
    </recommendedName>
</protein>